<comment type="function">
    <text evidence="14">Negative regulator of TLR4 signaling. Does not activate JNK1/MAPK8 pathway, p38/MAPK14, nor ERK2/MAPK1 pathways.</text>
</comment>
<evidence type="ECO:0000256" key="4">
    <source>
        <dbReference type="ARBA" id="ARBA00022443"/>
    </source>
</evidence>
<comment type="catalytic activity">
    <reaction evidence="12">
        <text>L-threonyl-[protein] + ATP = O-phospho-L-threonyl-[protein] + ADP + H(+)</text>
        <dbReference type="Rhea" id="RHEA:46608"/>
        <dbReference type="Rhea" id="RHEA-COMP:11060"/>
        <dbReference type="Rhea" id="RHEA-COMP:11605"/>
        <dbReference type="ChEBI" id="CHEBI:15378"/>
        <dbReference type="ChEBI" id="CHEBI:30013"/>
        <dbReference type="ChEBI" id="CHEBI:30616"/>
        <dbReference type="ChEBI" id="CHEBI:61977"/>
        <dbReference type="ChEBI" id="CHEBI:456216"/>
        <dbReference type="EC" id="2.7.11.25"/>
    </reaction>
</comment>
<dbReference type="FunFam" id="3.30.200.20:FF:000085">
    <property type="entry name" value="Mitogen-activated protein kinase kinase kinase"/>
    <property type="match status" value="1"/>
</dbReference>
<dbReference type="GO" id="GO:0004706">
    <property type="term" value="F:JUN kinase kinase kinase activity"/>
    <property type="evidence" value="ECO:0007669"/>
    <property type="project" value="TreeGrafter"/>
</dbReference>
<evidence type="ECO:0000256" key="20">
    <source>
        <dbReference type="PROSITE-ProRule" id="PRU10141"/>
    </source>
</evidence>
<protein>
    <recommendedName>
        <fullName evidence="16">Mitogen-activated protein kinase kinase kinase 21</fullName>
        <ecNumber evidence="3">2.7.11.25</ecNumber>
    </recommendedName>
    <alternativeName>
        <fullName evidence="18">Mitogen-activated protein kinase kinase kinase MLK4</fullName>
    </alternativeName>
    <alternativeName>
        <fullName evidence="17">Mixed lineage kinase 4</fullName>
    </alternativeName>
</protein>
<evidence type="ECO:0000256" key="11">
    <source>
        <dbReference type="ARBA" id="ARBA00022840"/>
    </source>
</evidence>
<evidence type="ECO:0000256" key="22">
    <source>
        <dbReference type="SAM" id="MobiDB-lite"/>
    </source>
</evidence>
<dbReference type="PANTHER" id="PTHR44329:SF293">
    <property type="entry name" value="MITOGEN-ACTIVATED PROTEIN KINASE KINASE KINASE"/>
    <property type="match status" value="1"/>
</dbReference>
<name>A0A7R9JYR1_TIMGE</name>
<dbReference type="CDD" id="cd11876">
    <property type="entry name" value="SH3_MLK"/>
    <property type="match status" value="1"/>
</dbReference>
<evidence type="ECO:0000256" key="7">
    <source>
        <dbReference type="ARBA" id="ARBA00022679"/>
    </source>
</evidence>
<dbReference type="Pfam" id="PF00018">
    <property type="entry name" value="SH3_1"/>
    <property type="match status" value="1"/>
</dbReference>
<evidence type="ECO:0000259" key="24">
    <source>
        <dbReference type="PROSITE" id="PS50011"/>
    </source>
</evidence>
<sequence>MPPLLMSMEHNTLTAYGNSNGRDCSINSNPNTISTAQQTSSENSPVKYKPGGTFFRRTTDSGSSSLSKKSVSSLWTALYDYEAQGEDELSLRRGEIVEVLSKDSKISGDEGWWTGKIGDKVGIFPANFVAEEDVIDRVSSVIGDIQPVEIDFSELDLEEVIGVGGFGKVYRGFWNNQEVAVKAARHDPDEDISVTLENVRQEAKLFWLLKHENIVALEGVCLQMPNLCLVMEYARGGSLNRVLAGRKIRPDVLVDWAIQIARGMNYLHNGAPISLIHRDLKSSNENVRQEAKLFWLLKHENIVALEGVCLQMPNLCLVMEYARGGSLNRVLAGRKIRPDVLVDWAIQIARGMNYLHNGAPISLIHRDLKSSNVLLSETIENDDLQFKTLKITDFGLAREVYKTTRMSAAGTYAWMAPEVIKTSTFSKASDVWSYGVLLWELLTGETPYKGIDALAVAYGVAVNKLTLPIPSTCPQPWSQLMAACWHSDPHMRPAFEDILLALDGIVHSAFTQTPHESFHTMQEDWKLEIEEVLHGLRMKEKELRCREEELTKAQLQQKLLEEHLRQREQELAAREIDLLERELHIMIIQQQTPTPNKRKGKFKRSRLKLLKKEPGQNISFPSVPADGVKGKTWGPSTCHQRERGQIMTRVVDGQKRWSKSAPNLEKQSLGRGSAPIDLDGDWPSDCKPPPFIPGPLPTILNGLPGHKPKLSSTELVLYNMAAMLAGVASGYDVRLSNISPLHPRLQLDR</sequence>
<dbReference type="Pfam" id="PF07714">
    <property type="entry name" value="PK_Tyr_Ser-Thr"/>
    <property type="match status" value="1"/>
</dbReference>
<dbReference type="InterPro" id="IPR017441">
    <property type="entry name" value="Protein_kinase_ATP_BS"/>
</dbReference>
<dbReference type="PROSITE" id="PS50002">
    <property type="entry name" value="SH3"/>
    <property type="match status" value="1"/>
</dbReference>
<keyword evidence="9 20" id="KW-0547">Nucleotide-binding</keyword>
<dbReference type="GO" id="GO:0005524">
    <property type="term" value="F:ATP binding"/>
    <property type="evidence" value="ECO:0007669"/>
    <property type="project" value="UniProtKB-UniRule"/>
</dbReference>
<keyword evidence="21" id="KW-0175">Coiled coil</keyword>
<dbReference type="FunFam" id="1.10.510.10:FF:000076">
    <property type="entry name" value="Mitogen-activated protein kinase kinase kinase"/>
    <property type="match status" value="1"/>
</dbReference>
<evidence type="ECO:0000256" key="14">
    <source>
        <dbReference type="ARBA" id="ARBA00053407"/>
    </source>
</evidence>
<comment type="subunit">
    <text evidence="15">Homodimer. Interacts with TLR4.</text>
</comment>
<evidence type="ECO:0000256" key="6">
    <source>
        <dbReference type="ARBA" id="ARBA00022553"/>
    </source>
</evidence>
<evidence type="ECO:0000256" key="5">
    <source>
        <dbReference type="ARBA" id="ARBA00022527"/>
    </source>
</evidence>
<keyword evidence="4 19" id="KW-0728">SH3 domain</keyword>
<dbReference type="SMART" id="SM00220">
    <property type="entry name" value="S_TKc"/>
    <property type="match status" value="1"/>
</dbReference>
<dbReference type="PRINTS" id="PR00452">
    <property type="entry name" value="SH3DOMAIN"/>
</dbReference>
<feature type="binding site" evidence="20">
    <location>
        <position position="182"/>
    </location>
    <ligand>
        <name>ATP</name>
        <dbReference type="ChEBI" id="CHEBI:30616"/>
    </ligand>
</feature>
<keyword evidence="10" id="KW-0418">Kinase</keyword>
<keyword evidence="11 20" id="KW-0067">ATP-binding</keyword>
<comment type="similarity">
    <text evidence="2">Belongs to the protein kinase superfamily. STE Ser/Thr protein kinase family. MAP kinase kinase kinase subfamily.</text>
</comment>
<comment type="cofactor">
    <cofactor evidence="1">
        <name>Mg(2+)</name>
        <dbReference type="ChEBI" id="CHEBI:18420"/>
    </cofactor>
</comment>
<evidence type="ECO:0000256" key="15">
    <source>
        <dbReference type="ARBA" id="ARBA00065138"/>
    </source>
</evidence>
<comment type="catalytic activity">
    <reaction evidence="13">
        <text>L-seryl-[protein] + ATP = O-phospho-L-seryl-[protein] + ADP + H(+)</text>
        <dbReference type="Rhea" id="RHEA:17989"/>
        <dbReference type="Rhea" id="RHEA-COMP:9863"/>
        <dbReference type="Rhea" id="RHEA-COMP:11604"/>
        <dbReference type="ChEBI" id="CHEBI:15378"/>
        <dbReference type="ChEBI" id="CHEBI:29999"/>
        <dbReference type="ChEBI" id="CHEBI:30616"/>
        <dbReference type="ChEBI" id="CHEBI:83421"/>
        <dbReference type="ChEBI" id="CHEBI:456216"/>
        <dbReference type="EC" id="2.7.11.25"/>
    </reaction>
</comment>
<dbReference type="InterPro" id="IPR008271">
    <property type="entry name" value="Ser/Thr_kinase_AS"/>
</dbReference>
<dbReference type="InterPro" id="IPR001245">
    <property type="entry name" value="Ser-Thr/Tyr_kinase_cat_dom"/>
</dbReference>
<dbReference type="InterPro" id="IPR001452">
    <property type="entry name" value="SH3_domain"/>
</dbReference>
<dbReference type="CDD" id="cd14061">
    <property type="entry name" value="STKc_MLK"/>
    <property type="match status" value="1"/>
</dbReference>
<dbReference type="PANTHER" id="PTHR44329">
    <property type="entry name" value="SERINE/THREONINE-PROTEIN KINASE TNNI3K-RELATED"/>
    <property type="match status" value="1"/>
</dbReference>
<organism evidence="25">
    <name type="scientific">Timema genevievae</name>
    <name type="common">Walking stick</name>
    <dbReference type="NCBI Taxonomy" id="629358"/>
    <lineage>
        <taxon>Eukaryota</taxon>
        <taxon>Metazoa</taxon>
        <taxon>Ecdysozoa</taxon>
        <taxon>Arthropoda</taxon>
        <taxon>Hexapoda</taxon>
        <taxon>Insecta</taxon>
        <taxon>Pterygota</taxon>
        <taxon>Neoptera</taxon>
        <taxon>Polyneoptera</taxon>
        <taxon>Phasmatodea</taxon>
        <taxon>Timematodea</taxon>
        <taxon>Timematoidea</taxon>
        <taxon>Timematidae</taxon>
        <taxon>Timema</taxon>
    </lineage>
</organism>
<dbReference type="PRINTS" id="PR00109">
    <property type="entry name" value="TYRKINASE"/>
</dbReference>
<evidence type="ECO:0000256" key="8">
    <source>
        <dbReference type="ARBA" id="ARBA00022737"/>
    </source>
</evidence>
<evidence type="ECO:0000256" key="3">
    <source>
        <dbReference type="ARBA" id="ARBA00012406"/>
    </source>
</evidence>
<keyword evidence="7" id="KW-0808">Transferase</keyword>
<dbReference type="PROSITE" id="PS50011">
    <property type="entry name" value="PROTEIN_KINASE_DOM"/>
    <property type="match status" value="1"/>
</dbReference>
<feature type="region of interest" description="Disordered" evidence="22">
    <location>
        <begin position="616"/>
        <end position="638"/>
    </location>
</feature>
<evidence type="ECO:0000256" key="16">
    <source>
        <dbReference type="ARBA" id="ARBA00069019"/>
    </source>
</evidence>
<evidence type="ECO:0000313" key="25">
    <source>
        <dbReference type="EMBL" id="CAD7594998.1"/>
    </source>
</evidence>
<evidence type="ECO:0000256" key="17">
    <source>
        <dbReference type="ARBA" id="ARBA00076612"/>
    </source>
</evidence>
<evidence type="ECO:0000256" key="9">
    <source>
        <dbReference type="ARBA" id="ARBA00022741"/>
    </source>
</evidence>
<dbReference type="FunFam" id="2.30.30.40:FF:000169">
    <property type="entry name" value="Mitogen-activated protein kinase kinase kinase"/>
    <property type="match status" value="1"/>
</dbReference>
<feature type="coiled-coil region" evidence="21">
    <location>
        <begin position="536"/>
        <end position="570"/>
    </location>
</feature>
<proteinExistence type="inferred from homology"/>
<dbReference type="EMBL" id="OE841253">
    <property type="protein sequence ID" value="CAD7594998.1"/>
    <property type="molecule type" value="Genomic_DNA"/>
</dbReference>
<dbReference type="InterPro" id="IPR000719">
    <property type="entry name" value="Prot_kinase_dom"/>
</dbReference>
<dbReference type="InterPro" id="IPR011009">
    <property type="entry name" value="Kinase-like_dom_sf"/>
</dbReference>
<dbReference type="InterPro" id="IPR036028">
    <property type="entry name" value="SH3-like_dom_sf"/>
</dbReference>
<dbReference type="Gene3D" id="1.10.510.10">
    <property type="entry name" value="Transferase(Phosphotransferase) domain 1"/>
    <property type="match status" value="1"/>
</dbReference>
<dbReference type="SUPFAM" id="SSF56112">
    <property type="entry name" value="Protein kinase-like (PK-like)"/>
    <property type="match status" value="2"/>
</dbReference>
<dbReference type="SUPFAM" id="SSF50044">
    <property type="entry name" value="SH3-domain"/>
    <property type="match status" value="1"/>
</dbReference>
<dbReference type="EC" id="2.7.11.25" evidence="3"/>
<evidence type="ECO:0000256" key="12">
    <source>
        <dbReference type="ARBA" id="ARBA00047559"/>
    </source>
</evidence>
<evidence type="ECO:0000256" key="19">
    <source>
        <dbReference type="PROSITE-ProRule" id="PRU00192"/>
    </source>
</evidence>
<keyword evidence="6" id="KW-0597">Phosphoprotein</keyword>
<reference evidence="25" key="1">
    <citation type="submission" date="2020-11" db="EMBL/GenBank/DDBJ databases">
        <authorList>
            <person name="Tran Van P."/>
        </authorList>
    </citation>
    <scope>NUCLEOTIDE SEQUENCE</scope>
</reference>
<dbReference type="SMART" id="SM00326">
    <property type="entry name" value="SH3"/>
    <property type="match status" value="1"/>
</dbReference>
<dbReference type="InterPro" id="IPR051681">
    <property type="entry name" value="Ser/Thr_Kinases-Pseudokinases"/>
</dbReference>
<dbReference type="Gene3D" id="3.30.200.20">
    <property type="entry name" value="Phosphorylase Kinase, domain 1"/>
    <property type="match status" value="2"/>
</dbReference>
<accession>A0A7R9JYR1</accession>
<dbReference type="PROSITE" id="PS00108">
    <property type="entry name" value="PROTEIN_KINASE_ST"/>
    <property type="match status" value="1"/>
</dbReference>
<dbReference type="PROSITE" id="PS00107">
    <property type="entry name" value="PROTEIN_KINASE_ATP"/>
    <property type="match status" value="1"/>
</dbReference>
<dbReference type="GO" id="GO:0006950">
    <property type="term" value="P:response to stress"/>
    <property type="evidence" value="ECO:0007669"/>
    <property type="project" value="UniProtKB-ARBA"/>
</dbReference>
<feature type="compositionally biased region" description="Polar residues" evidence="22">
    <location>
        <begin position="28"/>
        <end position="44"/>
    </location>
</feature>
<evidence type="ECO:0000256" key="13">
    <source>
        <dbReference type="ARBA" id="ARBA00048329"/>
    </source>
</evidence>
<feature type="region of interest" description="Disordered" evidence="22">
    <location>
        <begin position="28"/>
        <end position="67"/>
    </location>
</feature>
<evidence type="ECO:0000259" key="23">
    <source>
        <dbReference type="PROSITE" id="PS50002"/>
    </source>
</evidence>
<dbReference type="AlphaFoldDB" id="A0A7R9JYR1"/>
<evidence type="ECO:0000256" key="18">
    <source>
        <dbReference type="ARBA" id="ARBA00078274"/>
    </source>
</evidence>
<feature type="domain" description="Protein kinase" evidence="24">
    <location>
        <begin position="155"/>
        <end position="510"/>
    </location>
</feature>
<evidence type="ECO:0000256" key="10">
    <source>
        <dbReference type="ARBA" id="ARBA00022777"/>
    </source>
</evidence>
<evidence type="ECO:0000256" key="21">
    <source>
        <dbReference type="SAM" id="Coils"/>
    </source>
</evidence>
<evidence type="ECO:0000256" key="1">
    <source>
        <dbReference type="ARBA" id="ARBA00001946"/>
    </source>
</evidence>
<feature type="domain" description="SH3" evidence="23">
    <location>
        <begin position="70"/>
        <end position="134"/>
    </location>
</feature>
<dbReference type="Gene3D" id="2.30.30.40">
    <property type="entry name" value="SH3 Domains"/>
    <property type="match status" value="1"/>
</dbReference>
<evidence type="ECO:0000256" key="2">
    <source>
        <dbReference type="ARBA" id="ARBA00006529"/>
    </source>
</evidence>
<keyword evidence="5" id="KW-0723">Serine/threonine-protein kinase</keyword>
<gene>
    <name evidence="25" type="ORF">TGEB3V08_LOCUS5868</name>
</gene>
<keyword evidence="8" id="KW-0677">Repeat</keyword>